<name>A0A415U1M0_9FIRM</name>
<dbReference type="AlphaFoldDB" id="A0A415U1M0"/>
<sequence>MDMYLVYEKNYAIDDVDCIEECEMKLYSSLETAKREISKRKESYEREILYTFLPSKSSEKCLFFAVNYNEKEDTYDGAFCVCLCKIPVEK</sequence>
<dbReference type="Proteomes" id="UP000283700">
    <property type="component" value="Unassembled WGS sequence"/>
</dbReference>
<reference evidence="1 2" key="1">
    <citation type="submission" date="2018-08" db="EMBL/GenBank/DDBJ databases">
        <title>A genome reference for cultivated species of the human gut microbiota.</title>
        <authorList>
            <person name="Zou Y."/>
            <person name="Xue W."/>
            <person name="Luo G."/>
        </authorList>
    </citation>
    <scope>NUCLEOTIDE SEQUENCE [LARGE SCALE GENOMIC DNA]</scope>
    <source>
        <strain evidence="1 2">AF31-17AC</strain>
    </source>
</reference>
<organism evidence="1 2">
    <name type="scientific">Anaerobutyricum hallii</name>
    <dbReference type="NCBI Taxonomy" id="39488"/>
    <lineage>
        <taxon>Bacteria</taxon>
        <taxon>Bacillati</taxon>
        <taxon>Bacillota</taxon>
        <taxon>Clostridia</taxon>
        <taxon>Lachnospirales</taxon>
        <taxon>Lachnospiraceae</taxon>
        <taxon>Anaerobutyricum</taxon>
    </lineage>
</organism>
<comment type="caution">
    <text evidence="1">The sequence shown here is derived from an EMBL/GenBank/DDBJ whole genome shotgun (WGS) entry which is preliminary data.</text>
</comment>
<gene>
    <name evidence="1" type="ORF">DWZ29_11220</name>
</gene>
<evidence type="ECO:0000313" key="1">
    <source>
        <dbReference type="EMBL" id="RHN11789.1"/>
    </source>
</evidence>
<evidence type="ECO:0000313" key="2">
    <source>
        <dbReference type="Proteomes" id="UP000283700"/>
    </source>
</evidence>
<proteinExistence type="predicted"/>
<protein>
    <submittedName>
        <fullName evidence="1">Uncharacterized protein</fullName>
    </submittedName>
</protein>
<accession>A0A415U1M0</accession>
<dbReference type="RefSeq" id="WP_118486290.1">
    <property type="nucleotide sequence ID" value="NZ_QRQO01000032.1"/>
</dbReference>
<dbReference type="EMBL" id="QRQO01000032">
    <property type="protein sequence ID" value="RHN11789.1"/>
    <property type="molecule type" value="Genomic_DNA"/>
</dbReference>